<dbReference type="Pfam" id="PF18643">
    <property type="entry name" value="RE_BsaWI"/>
    <property type="match status" value="1"/>
</dbReference>
<evidence type="ECO:0000259" key="1">
    <source>
        <dbReference type="Pfam" id="PF18643"/>
    </source>
</evidence>
<sequence length="118" mass="13294">DEFQSLQNLRCVPGASLVKKKLSEELAHVYDNLTVRYGSWALLPDVDLVIYEPNTCRVVGVISCKITLRERIAQTAYWKLKLASQPLRMHIKGYFITADEDGDLVKGMSNPSQGRIQA</sequence>
<evidence type="ECO:0000313" key="2">
    <source>
        <dbReference type="EMBL" id="GAI26477.1"/>
    </source>
</evidence>
<feature type="domain" description="BsaWI restriction endonuclease type 2" evidence="1">
    <location>
        <begin position="24"/>
        <end position="107"/>
    </location>
</feature>
<comment type="caution">
    <text evidence="2">The sequence shown here is derived from an EMBL/GenBank/DDBJ whole genome shotgun (WGS) entry which is preliminary data.</text>
</comment>
<feature type="non-terminal residue" evidence="2">
    <location>
        <position position="118"/>
    </location>
</feature>
<dbReference type="EMBL" id="BARV01013814">
    <property type="protein sequence ID" value="GAI26477.1"/>
    <property type="molecule type" value="Genomic_DNA"/>
</dbReference>
<protein>
    <recommendedName>
        <fullName evidence="1">BsaWI restriction endonuclease type 2 domain-containing protein</fullName>
    </recommendedName>
</protein>
<name>X1M4G5_9ZZZZ</name>
<proteinExistence type="predicted"/>
<dbReference type="InterPro" id="IPR041551">
    <property type="entry name" value="RE_BsaWI"/>
</dbReference>
<dbReference type="AlphaFoldDB" id="X1M4G5"/>
<accession>X1M4G5</accession>
<reference evidence="2" key="1">
    <citation type="journal article" date="2014" name="Front. Microbiol.">
        <title>High frequency of phylogenetically diverse reductive dehalogenase-homologous genes in deep subseafloor sedimentary metagenomes.</title>
        <authorList>
            <person name="Kawai M."/>
            <person name="Futagami T."/>
            <person name="Toyoda A."/>
            <person name="Takaki Y."/>
            <person name="Nishi S."/>
            <person name="Hori S."/>
            <person name="Arai W."/>
            <person name="Tsubouchi T."/>
            <person name="Morono Y."/>
            <person name="Uchiyama I."/>
            <person name="Ito T."/>
            <person name="Fujiyama A."/>
            <person name="Inagaki F."/>
            <person name="Takami H."/>
        </authorList>
    </citation>
    <scope>NUCLEOTIDE SEQUENCE</scope>
    <source>
        <strain evidence="2">Expedition CK06-06</strain>
    </source>
</reference>
<organism evidence="2">
    <name type="scientific">marine sediment metagenome</name>
    <dbReference type="NCBI Taxonomy" id="412755"/>
    <lineage>
        <taxon>unclassified sequences</taxon>
        <taxon>metagenomes</taxon>
        <taxon>ecological metagenomes</taxon>
    </lineage>
</organism>
<feature type="non-terminal residue" evidence="2">
    <location>
        <position position="1"/>
    </location>
</feature>
<gene>
    <name evidence="2" type="ORF">S06H3_24653</name>
</gene>